<proteinExistence type="inferred from homology"/>
<dbReference type="STRING" id="400682.A0A1X7VTY0"/>
<dbReference type="KEGG" id="aqu:100633919"/>
<evidence type="ECO:0000256" key="6">
    <source>
        <dbReference type="RuleBase" id="RU000487"/>
    </source>
</evidence>
<dbReference type="OrthoDB" id="10249208at2759"/>
<dbReference type="InterPro" id="IPR043129">
    <property type="entry name" value="ATPase_NBD"/>
</dbReference>
<reference evidence="8" key="2">
    <citation type="submission" date="2017-05" db="UniProtKB">
        <authorList>
            <consortium name="EnsemblMetazoa"/>
        </authorList>
    </citation>
    <scope>IDENTIFICATION</scope>
</reference>
<evidence type="ECO:0008006" key="10">
    <source>
        <dbReference type="Google" id="ProtNLM"/>
    </source>
</evidence>
<dbReference type="Pfam" id="PF00022">
    <property type="entry name" value="Actin"/>
    <property type="match status" value="1"/>
</dbReference>
<evidence type="ECO:0000256" key="3">
    <source>
        <dbReference type="ARBA" id="ARBA00022741"/>
    </source>
</evidence>
<dbReference type="SUPFAM" id="SSF53067">
    <property type="entry name" value="Actin-like ATPase domain"/>
    <property type="match status" value="2"/>
</dbReference>
<dbReference type="FunFam" id="3.30.420.40:FF:000148">
    <property type="entry name" value="Actin, alpha skeletal muscle"/>
    <property type="match status" value="1"/>
</dbReference>
<sequence length="394" mass="43985">MAEGNDLSFSSSSGSESSEDEPQAIVLDNGSGMCKAGFAGDDAPRAVFSTIIGRDRFQDSAYPSMVGVGRKDHYVGDEAQCKRGILSLTYPMEHGIITNWDDMDKIWDHVFKYELRVSPKDLPILLSEASLSPKAHREKMAQVMFESFNVPGFGVANQCQLSMYACGRSRGFVMESGDGVTQTMPVYDGYVISGGVQRFDIGGRDITNFLARTLSKKGHYFASTTSGRDVVRHIKEVSSHVSLDSDVEPSDPKPYELPDGRIVSLDKERYLCPEALFKPSLIGMDSPGIHQFIYDSIMKCDVDSRADFFCNIIITGGNTMFPNIEERLRREIKSLAAASRPNLRYIRIVAPPERKYSVWIGGSILASLSTYQNYWTTRPEYDEFGPSIVHRKFY</sequence>
<dbReference type="EnsemblMetazoa" id="XM_003382889.3">
    <property type="protein sequence ID" value="XP_003382937.3"/>
    <property type="gene ID" value="LOC100633919"/>
</dbReference>
<dbReference type="SMART" id="SM00268">
    <property type="entry name" value="ACTIN"/>
    <property type="match status" value="1"/>
</dbReference>
<evidence type="ECO:0000256" key="2">
    <source>
        <dbReference type="ARBA" id="ARBA00022490"/>
    </source>
</evidence>
<keyword evidence="3" id="KW-0547">Nucleotide-binding</keyword>
<gene>
    <name evidence="8" type="primary">100633919</name>
</gene>
<reference evidence="9" key="1">
    <citation type="journal article" date="2010" name="Nature">
        <title>The Amphimedon queenslandica genome and the evolution of animal complexity.</title>
        <authorList>
            <person name="Srivastava M."/>
            <person name="Simakov O."/>
            <person name="Chapman J."/>
            <person name="Fahey B."/>
            <person name="Gauthier M.E."/>
            <person name="Mitros T."/>
            <person name="Richards G.S."/>
            <person name="Conaco C."/>
            <person name="Dacre M."/>
            <person name="Hellsten U."/>
            <person name="Larroux C."/>
            <person name="Putnam N.H."/>
            <person name="Stanke M."/>
            <person name="Adamska M."/>
            <person name="Darling A."/>
            <person name="Degnan S.M."/>
            <person name="Oakley T.H."/>
            <person name="Plachetzki D.C."/>
            <person name="Zhai Y."/>
            <person name="Adamski M."/>
            <person name="Calcino A."/>
            <person name="Cummins S.F."/>
            <person name="Goodstein D.M."/>
            <person name="Harris C."/>
            <person name="Jackson D.J."/>
            <person name="Leys S.P."/>
            <person name="Shu S."/>
            <person name="Woodcroft B.J."/>
            <person name="Vervoort M."/>
            <person name="Kosik K.S."/>
            <person name="Manning G."/>
            <person name="Degnan B.M."/>
            <person name="Rokhsar D.S."/>
        </authorList>
    </citation>
    <scope>NUCLEOTIDE SEQUENCE [LARGE SCALE GENOMIC DNA]</scope>
</reference>
<dbReference type="EnsemblMetazoa" id="Aqu2.1.43552_001">
    <property type="protein sequence ID" value="Aqu2.1.43552_001"/>
    <property type="gene ID" value="Aqu2.1.43552"/>
</dbReference>
<dbReference type="GO" id="GO:0005524">
    <property type="term" value="F:ATP binding"/>
    <property type="evidence" value="ECO:0007669"/>
    <property type="project" value="UniProtKB-KW"/>
</dbReference>
<keyword evidence="4" id="KW-0067">ATP-binding</keyword>
<comment type="similarity">
    <text evidence="6">Belongs to the actin family.</text>
</comment>
<comment type="subcellular location">
    <subcellularLocation>
        <location evidence="1">Cytoplasm</location>
        <location evidence="1">Cytoskeleton</location>
    </subcellularLocation>
</comment>
<dbReference type="Proteomes" id="UP000007879">
    <property type="component" value="Unassembled WGS sequence"/>
</dbReference>
<dbReference type="InParanoid" id="A0A1X7VTY0"/>
<dbReference type="InterPro" id="IPR004000">
    <property type="entry name" value="Actin"/>
</dbReference>
<name>A0A1X7VTY0_AMPQE</name>
<evidence type="ECO:0000313" key="8">
    <source>
        <dbReference type="EnsemblMetazoa" id="Aqu2.1.43552_001"/>
    </source>
</evidence>
<dbReference type="Gene3D" id="3.90.640.10">
    <property type="entry name" value="Actin, Chain A, domain 4"/>
    <property type="match status" value="1"/>
</dbReference>
<dbReference type="eggNOG" id="KOG0676">
    <property type="taxonomic scope" value="Eukaryota"/>
</dbReference>
<dbReference type="FunFam" id="3.30.420.40:FF:000058">
    <property type="entry name" value="Putative actin-related protein 5"/>
    <property type="match status" value="1"/>
</dbReference>
<dbReference type="PANTHER" id="PTHR11937">
    <property type="entry name" value="ACTIN"/>
    <property type="match status" value="1"/>
</dbReference>
<dbReference type="OMA" id="FHTTAER"/>
<organism evidence="8">
    <name type="scientific">Amphimedon queenslandica</name>
    <name type="common">Sponge</name>
    <dbReference type="NCBI Taxonomy" id="400682"/>
    <lineage>
        <taxon>Eukaryota</taxon>
        <taxon>Metazoa</taxon>
        <taxon>Porifera</taxon>
        <taxon>Demospongiae</taxon>
        <taxon>Heteroscleromorpha</taxon>
        <taxon>Haplosclerida</taxon>
        <taxon>Niphatidae</taxon>
        <taxon>Amphimedon</taxon>
    </lineage>
</organism>
<dbReference type="AlphaFoldDB" id="A0A1X7VTY0"/>
<dbReference type="InterPro" id="IPR004001">
    <property type="entry name" value="Actin_CS"/>
</dbReference>
<dbReference type="PRINTS" id="PR00190">
    <property type="entry name" value="ACTIN"/>
</dbReference>
<keyword evidence="5" id="KW-0206">Cytoskeleton</keyword>
<evidence type="ECO:0000256" key="5">
    <source>
        <dbReference type="ARBA" id="ARBA00023212"/>
    </source>
</evidence>
<evidence type="ECO:0000313" key="9">
    <source>
        <dbReference type="Proteomes" id="UP000007879"/>
    </source>
</evidence>
<feature type="region of interest" description="Disordered" evidence="7">
    <location>
        <begin position="1"/>
        <end position="22"/>
    </location>
</feature>
<dbReference type="GO" id="GO:0005856">
    <property type="term" value="C:cytoskeleton"/>
    <property type="evidence" value="ECO:0007669"/>
    <property type="project" value="UniProtKB-SubCell"/>
</dbReference>
<evidence type="ECO:0000256" key="7">
    <source>
        <dbReference type="SAM" id="MobiDB-lite"/>
    </source>
</evidence>
<dbReference type="Gene3D" id="3.30.420.40">
    <property type="match status" value="2"/>
</dbReference>
<keyword evidence="2" id="KW-0963">Cytoplasm</keyword>
<evidence type="ECO:0000256" key="4">
    <source>
        <dbReference type="ARBA" id="ARBA00022840"/>
    </source>
</evidence>
<dbReference type="FunCoup" id="A0A1X7VTY0">
    <property type="interactions" value="1126"/>
</dbReference>
<protein>
    <recommendedName>
        <fullName evidence="10">Actin, cytoplasmic</fullName>
    </recommendedName>
</protein>
<dbReference type="PROSITE" id="PS00406">
    <property type="entry name" value="ACTINS_1"/>
    <property type="match status" value="1"/>
</dbReference>
<accession>A0A1X7VTY0</accession>
<evidence type="ECO:0000256" key="1">
    <source>
        <dbReference type="ARBA" id="ARBA00004245"/>
    </source>
</evidence>
<keyword evidence="9" id="KW-1185">Reference proteome</keyword>